<feature type="domain" description="Carrier" evidence="9">
    <location>
        <begin position="2478"/>
        <end position="2555"/>
    </location>
</feature>
<dbReference type="InterPro" id="IPR013217">
    <property type="entry name" value="Methyltransf_12"/>
</dbReference>
<dbReference type="SUPFAM" id="SSF47336">
    <property type="entry name" value="ACP-like"/>
    <property type="match status" value="1"/>
</dbReference>
<dbReference type="PROSITE" id="PS00012">
    <property type="entry name" value="PHOSPHOPANTETHEINE"/>
    <property type="match status" value="1"/>
</dbReference>
<keyword evidence="3" id="KW-0808">Transferase</keyword>
<dbReference type="SUPFAM" id="SSF53335">
    <property type="entry name" value="S-adenosyl-L-methionine-dependent methyltransferases"/>
    <property type="match status" value="1"/>
</dbReference>
<keyword evidence="5" id="KW-0560">Oxidoreductase</keyword>
<dbReference type="InterPro" id="IPR014031">
    <property type="entry name" value="Ketoacyl_synth_C"/>
</dbReference>
<reference evidence="12" key="1">
    <citation type="journal article" date="2021" name="Nat. Commun.">
        <title>Genetic determinants of endophytism in the Arabidopsis root mycobiome.</title>
        <authorList>
            <person name="Mesny F."/>
            <person name="Miyauchi S."/>
            <person name="Thiergart T."/>
            <person name="Pickel B."/>
            <person name="Atanasova L."/>
            <person name="Karlsson M."/>
            <person name="Huettel B."/>
            <person name="Barry K.W."/>
            <person name="Haridas S."/>
            <person name="Chen C."/>
            <person name="Bauer D."/>
            <person name="Andreopoulos W."/>
            <person name="Pangilinan J."/>
            <person name="LaButti K."/>
            <person name="Riley R."/>
            <person name="Lipzen A."/>
            <person name="Clum A."/>
            <person name="Drula E."/>
            <person name="Henrissat B."/>
            <person name="Kohler A."/>
            <person name="Grigoriev I.V."/>
            <person name="Martin F.M."/>
            <person name="Hacquard S."/>
        </authorList>
    </citation>
    <scope>NUCLEOTIDE SEQUENCE</scope>
    <source>
        <strain evidence="12">MPI-CAGE-CH-0243</strain>
    </source>
</reference>
<dbReference type="GO" id="GO:0004315">
    <property type="term" value="F:3-oxoacyl-[acyl-carrier-protein] synthase activity"/>
    <property type="evidence" value="ECO:0007669"/>
    <property type="project" value="InterPro"/>
</dbReference>
<feature type="active site" description="Proton acceptor; for dehydratase activity" evidence="8">
    <location>
        <position position="986"/>
    </location>
</feature>
<dbReference type="FunFam" id="3.40.50.720:FF:000209">
    <property type="entry name" value="Polyketide synthase Pks12"/>
    <property type="match status" value="1"/>
</dbReference>
<dbReference type="PROSITE" id="PS00606">
    <property type="entry name" value="KS3_1"/>
    <property type="match status" value="1"/>
</dbReference>
<dbReference type="PANTHER" id="PTHR43775:SF29">
    <property type="entry name" value="ASPERFURANONE POLYKETIDE SYNTHASE AFOG-RELATED"/>
    <property type="match status" value="1"/>
</dbReference>
<dbReference type="InterPro" id="IPR011032">
    <property type="entry name" value="GroES-like_sf"/>
</dbReference>
<dbReference type="InterPro" id="IPR057326">
    <property type="entry name" value="KR_dom"/>
</dbReference>
<dbReference type="InterPro" id="IPR049900">
    <property type="entry name" value="PKS_mFAS_DH"/>
</dbReference>
<dbReference type="InterPro" id="IPR049552">
    <property type="entry name" value="PKS_DH_N"/>
</dbReference>
<proteinExistence type="predicted"/>
<evidence type="ECO:0000256" key="8">
    <source>
        <dbReference type="PROSITE-ProRule" id="PRU01363"/>
    </source>
</evidence>
<dbReference type="PROSITE" id="PS50075">
    <property type="entry name" value="CARRIER"/>
    <property type="match status" value="1"/>
</dbReference>
<dbReference type="InterPro" id="IPR036291">
    <property type="entry name" value="NAD(P)-bd_dom_sf"/>
</dbReference>
<dbReference type="EMBL" id="JAGMWT010000003">
    <property type="protein sequence ID" value="KAH7131783.1"/>
    <property type="molecule type" value="Genomic_DNA"/>
</dbReference>
<dbReference type="Gene3D" id="3.90.180.10">
    <property type="entry name" value="Medium-chain alcohol dehydrogenases, catalytic domain"/>
    <property type="match status" value="1"/>
</dbReference>
<keyword evidence="1" id="KW-0596">Phosphopantetheine</keyword>
<dbReference type="Pfam" id="PF00109">
    <property type="entry name" value="ketoacyl-synt"/>
    <property type="match status" value="1"/>
</dbReference>
<evidence type="ECO:0000256" key="7">
    <source>
        <dbReference type="ARBA" id="ARBA00023315"/>
    </source>
</evidence>
<sequence length="2560" mass="283695">MDIGIADSVEPFAIVGISFKLAQEVIDESSLWNVLKNGKNLMTEWPEDRVAVDSFYDGGKSRTPNTLHGRGAHFMKEDPAVFDAPFFSIPAKEARAMDPQQRWALEAAYHAFENAGMPLETIRGSRTAVFGSCFSEDWLRMQAKDPDMAPLHSGIGTSVSNMPNRISWFFDLRGPSVHVDTACSSGLVALDMACQSMRCGDATSALVVGCSSLLSPDLTMLLANMNFLSPDSRCFSFDQKANGFARGEGVVALVLKPLSKAITERDVIRAVIRATASNQDGRTTVLTQPSASAQESLIRHVYSKAGLEYDKTRYFEAHGTGTVVGDPIEIKAIGRVFRTSRSPEEPIYVSSLKSNVGHLEAASGLGAVVKCVLMLERGVIPPAALFSRLNPDIDADFFNIKIPTQSIPWPDEGLRRASVNSFGFGGTNSHAVLDDAKDYLRQRGLKGYHQVVNTNIGSSRNLYRKLLNGTARKTGQARVFVWSAADAAALDRMTGLLQSYYRERIAGNPDKLDQFSYTLRNRRTHMSWRTFAVVDADDDDIYNSSLGNQSLSTLSSAKPLRVSTEKREIALVFTGQGAQYAEMGLDLLLYPVFEQSLKKSNKILASLGCSWSVFVDMINNQNDINRPGVSQPLCTVLQIGLMDLLRAFEIAPVAVVGHSSGEIAAAYAIGALSQESACKVAYQRGKVAEEICRTSYSNPGAMMSVNLTEVQVSDYMKEFHFTESDIQIACFNSPTNLTLSGNSNSIDVIKYRLDQLGIFAKKLNTGVAYHSMAMNAAADEYLQLIGSLEPGENNSQSPSMISSVTGQIMAPKLLLQPQYWVENLVSPVRFSDTIKRFESGPNSVPLPLGVDKITDVIEVGPHSALRQPIKDTAPSLTYHSILKRTKPSQRSILELFGALFSLGYKISIPTDSRQSGETCQPLVDCPPYPFDHSKRYWTESRLSRDYRLRSRSDGYLIGRTANDWNPLQPRWRNWLCTESMPWLADHVVNETAVCPGTGMLVMALEAAKYAATPSNRIVSGFKIKNAHFIAPIIVKENHDDSTETVVELRPIHNVYEKNSTSSEVQIFSYHDSNWKQCFSGEIEVQYSDARTAQMHWADETVREHSRIRGIVETATTSCQKRIDQSFFYSFCEKYGVKYGPSFQLLSEIAWDGQNTSTARIDLGSAKQLHGQRESPVHPAILDAALHLLVAHSSEGSAKPIPTLVPQKISDTWISADIWNQKTSSIRVCSRTHKGSAFRKQDMNIYVIGDDGIPLCTMEGLEVAEVSRPTLPGQDVTRSTLLHGVVWKPQLSSLTPMELQKLCQLDNLTDNDPVMRTLYPKIESAVRMSARKTLKGLSPEDVESTTGYLQKYISSLQHQMGAQSPEDSEELSDSEIESLFQECENERPQWRMFAAVARALPSILRGETDPLSILFGSKAAEDFYFHNITGLVSDQRLRKFLDLATHEKPGLTILEVGAGTGSMTQSILTTLQDFERETGQTRFAEYTYTDVSPSFFEQSKKKFEQFEDRMMYKTLNLEIDPLRQGFEAGHYDLILAGSVLHVTSSLATTLENLHKLLKPQSHLVFLEVTALDSACANVGFGCLEGWWAATEEWRPHGPLVNEQRWDTLLRETGFSGVDLSIWDHQDEACHLTSVININNDVDHTSTQEITLLLDPTSTAQATLAKRISEYHPNCRTCQVMDLNQPELFTNSSSILISLLEIGTTRLAQLTDSDFQIMQSCLLSAQSILWVTSPSDYHNGPDATLSVATGFFRALRSEQNNKHIVILTIESCIPGNESGFIQSVLQSCFLDKHASTELEFVVTDSQLKIGRLKEELALDAELESRVHPRIVSEPWKPGPPLVLEIGTPGILDSLRFVPDPKFNTDLAPDEVEIEAAVWPISFRDVFIAIGRLENETLGFECAGTVSRVGSAAAAKFNLGERVLMLSEGCMRSHPRSSAESVFKLPDYISFNDAVAEMNPGMTAWYSLVHIARLRRGEKILIHSAAGSTGQMAVKIAQMLGAEVFVTVGSEEKRQFVMDPEGLNIPESHIFFSRNTSFAKGIMRVTNEVGVDVILNSLSGHGLIASWECMAEYGRFVDIGKTDIMANSSLPMSGFARNVSFSSVDLRHIVLTKPGLVQELTQKILSLIADRSFGRPAPQKLLNVSETEQALRLLQNGTNIGRILVTVNPHDVVPKYLTRKSDWTFDANASYLVTGGLGGVGRTILQWMADRGARNIIVPSRSRMASQNALDVVEELKSKGVNIVTPKCDVSSVEELKTMLQECVKMPPIKGCMNLAMVLQDSVFENMTHAQWNLTIRTKVNSSWNLHQLLPKNLDFFILFSSLAGIYGLPSQSNYSAGSTFLDALARMRTLDKRPGTSVSIDLGWMQNIGIVAEREEYRRVRETLRDMRPIQNEDLLALLEHYCNPSLPPIEPEQTQILVGINTPAASYVRDETPESYMKTPLFAPFDVLRPGTVSTKASRKDSSQEDAVKMFWQATDLKERSVAVVQVLKNKLFHALGLQIEDIDSKKSLADYGVDSLMAIELRNLIWRDFQVSVAVFEIMGERDITGIGDLVVGKAKYEGV</sequence>
<evidence type="ECO:0000256" key="1">
    <source>
        <dbReference type="ARBA" id="ARBA00022450"/>
    </source>
</evidence>
<organism evidence="12 13">
    <name type="scientific">Dendryphion nanum</name>
    <dbReference type="NCBI Taxonomy" id="256645"/>
    <lineage>
        <taxon>Eukaryota</taxon>
        <taxon>Fungi</taxon>
        <taxon>Dikarya</taxon>
        <taxon>Ascomycota</taxon>
        <taxon>Pezizomycotina</taxon>
        <taxon>Dothideomycetes</taxon>
        <taxon>Pleosporomycetidae</taxon>
        <taxon>Pleosporales</taxon>
        <taxon>Torulaceae</taxon>
        <taxon>Dendryphion</taxon>
    </lineage>
</organism>
<feature type="region of interest" description="C-terminal hotdog fold" evidence="8">
    <location>
        <begin position="1119"/>
        <end position="1271"/>
    </location>
</feature>
<dbReference type="CDD" id="cd05195">
    <property type="entry name" value="enoyl_red"/>
    <property type="match status" value="1"/>
</dbReference>
<dbReference type="GO" id="GO:0006633">
    <property type="term" value="P:fatty acid biosynthetic process"/>
    <property type="evidence" value="ECO:0007669"/>
    <property type="project" value="InterPro"/>
</dbReference>
<evidence type="ECO:0000256" key="4">
    <source>
        <dbReference type="ARBA" id="ARBA00022857"/>
    </source>
</evidence>
<dbReference type="SUPFAM" id="SSF52151">
    <property type="entry name" value="FabD/lysophospholipase-like"/>
    <property type="match status" value="1"/>
</dbReference>
<dbReference type="InterPro" id="IPR013968">
    <property type="entry name" value="PKS_KR"/>
</dbReference>
<dbReference type="SUPFAM" id="SSF50129">
    <property type="entry name" value="GroES-like"/>
    <property type="match status" value="1"/>
</dbReference>
<dbReference type="SMART" id="SM00825">
    <property type="entry name" value="PKS_KS"/>
    <property type="match status" value="1"/>
</dbReference>
<evidence type="ECO:0000256" key="5">
    <source>
        <dbReference type="ARBA" id="ARBA00023002"/>
    </source>
</evidence>
<dbReference type="GO" id="GO:0031177">
    <property type="term" value="F:phosphopantetheine binding"/>
    <property type="evidence" value="ECO:0007669"/>
    <property type="project" value="InterPro"/>
</dbReference>
<dbReference type="SUPFAM" id="SSF53901">
    <property type="entry name" value="Thiolase-like"/>
    <property type="match status" value="1"/>
</dbReference>
<protein>
    <recommendedName>
        <fullName evidence="14">Polyketide synthase</fullName>
    </recommendedName>
</protein>
<dbReference type="Pfam" id="PF14765">
    <property type="entry name" value="PS-DH"/>
    <property type="match status" value="1"/>
</dbReference>
<dbReference type="SMART" id="SM00823">
    <property type="entry name" value="PKS_PP"/>
    <property type="match status" value="1"/>
</dbReference>
<name>A0A9P9E6E8_9PLEO</name>
<dbReference type="SMART" id="SM00829">
    <property type="entry name" value="PKS_ER"/>
    <property type="match status" value="1"/>
</dbReference>
<dbReference type="SMART" id="SM00822">
    <property type="entry name" value="PKS_KR"/>
    <property type="match status" value="1"/>
</dbReference>
<keyword evidence="7" id="KW-0012">Acyltransferase</keyword>
<dbReference type="InterPro" id="IPR006162">
    <property type="entry name" value="Ppantetheine_attach_site"/>
</dbReference>
<evidence type="ECO:0000259" key="10">
    <source>
        <dbReference type="PROSITE" id="PS52004"/>
    </source>
</evidence>
<dbReference type="Pfam" id="PF23297">
    <property type="entry name" value="ACP_SdgA_C"/>
    <property type="match status" value="1"/>
</dbReference>
<dbReference type="InterPro" id="IPR020807">
    <property type="entry name" value="PKS_DH"/>
</dbReference>
<dbReference type="Gene3D" id="3.40.50.150">
    <property type="entry name" value="Vaccinia Virus protein VP39"/>
    <property type="match status" value="1"/>
</dbReference>
<dbReference type="InterPro" id="IPR001227">
    <property type="entry name" value="Ac_transferase_dom_sf"/>
</dbReference>
<keyword evidence="13" id="KW-1185">Reference proteome</keyword>
<dbReference type="SMART" id="SM00826">
    <property type="entry name" value="PKS_DH"/>
    <property type="match status" value="1"/>
</dbReference>
<dbReference type="GO" id="GO:0016491">
    <property type="term" value="F:oxidoreductase activity"/>
    <property type="evidence" value="ECO:0007669"/>
    <property type="project" value="UniProtKB-KW"/>
</dbReference>
<keyword evidence="2" id="KW-0597">Phosphoprotein</keyword>
<dbReference type="Pfam" id="PF02801">
    <property type="entry name" value="Ketoacyl-synt_C"/>
    <property type="match status" value="1"/>
</dbReference>
<dbReference type="SUPFAM" id="SSF51735">
    <property type="entry name" value="NAD(P)-binding Rossmann-fold domains"/>
    <property type="match status" value="2"/>
</dbReference>
<dbReference type="InterPro" id="IPR050091">
    <property type="entry name" value="PKS_NRPS_Biosynth_Enz"/>
</dbReference>
<dbReference type="InterPro" id="IPR036736">
    <property type="entry name" value="ACP-like_sf"/>
</dbReference>
<evidence type="ECO:0008006" key="14">
    <source>
        <dbReference type="Google" id="ProtNLM"/>
    </source>
</evidence>
<dbReference type="InterPro" id="IPR049551">
    <property type="entry name" value="PKS_DH_C"/>
</dbReference>
<dbReference type="PROSITE" id="PS52019">
    <property type="entry name" value="PKS_MFAS_DH"/>
    <property type="match status" value="1"/>
</dbReference>
<dbReference type="Proteomes" id="UP000700596">
    <property type="component" value="Unassembled WGS sequence"/>
</dbReference>
<evidence type="ECO:0000259" key="11">
    <source>
        <dbReference type="PROSITE" id="PS52019"/>
    </source>
</evidence>
<dbReference type="InterPro" id="IPR020843">
    <property type="entry name" value="ER"/>
</dbReference>
<dbReference type="Gene3D" id="1.10.1200.10">
    <property type="entry name" value="ACP-like"/>
    <property type="match status" value="1"/>
</dbReference>
<dbReference type="InterPro" id="IPR029063">
    <property type="entry name" value="SAM-dependent_MTases_sf"/>
</dbReference>
<dbReference type="InterPro" id="IPR016036">
    <property type="entry name" value="Malonyl_transacylase_ACP-bd"/>
</dbReference>
<dbReference type="InterPro" id="IPR018201">
    <property type="entry name" value="Ketoacyl_synth_AS"/>
</dbReference>
<dbReference type="InterPro" id="IPR009081">
    <property type="entry name" value="PP-bd_ACP"/>
</dbReference>
<evidence type="ECO:0000256" key="2">
    <source>
        <dbReference type="ARBA" id="ARBA00022553"/>
    </source>
</evidence>
<dbReference type="InterPro" id="IPR056501">
    <property type="entry name" value="NAD-bd_HRPKS_sdrA"/>
</dbReference>
<evidence type="ECO:0000259" key="9">
    <source>
        <dbReference type="PROSITE" id="PS50075"/>
    </source>
</evidence>
<evidence type="ECO:0000313" key="13">
    <source>
        <dbReference type="Proteomes" id="UP000700596"/>
    </source>
</evidence>
<dbReference type="Gene3D" id="3.40.366.10">
    <property type="entry name" value="Malonyl-Coenzyme A Acyl Carrier Protein, domain 2"/>
    <property type="match status" value="1"/>
</dbReference>
<dbReference type="GO" id="GO:0030639">
    <property type="term" value="P:polyketide biosynthetic process"/>
    <property type="evidence" value="ECO:0007669"/>
    <property type="project" value="UniProtKB-ARBA"/>
</dbReference>
<evidence type="ECO:0000256" key="6">
    <source>
        <dbReference type="ARBA" id="ARBA00023268"/>
    </source>
</evidence>
<dbReference type="SMART" id="SM00827">
    <property type="entry name" value="PKS_AT"/>
    <property type="match status" value="1"/>
</dbReference>
<dbReference type="Pfam" id="PF21089">
    <property type="entry name" value="PKS_DH_N"/>
    <property type="match status" value="1"/>
</dbReference>
<dbReference type="OrthoDB" id="329835at2759"/>
<dbReference type="InterPro" id="IPR014030">
    <property type="entry name" value="Ketoacyl_synth_N"/>
</dbReference>
<dbReference type="Pfam" id="PF16197">
    <property type="entry name" value="KAsynt_C_assoc"/>
    <property type="match status" value="1"/>
</dbReference>
<dbReference type="PANTHER" id="PTHR43775">
    <property type="entry name" value="FATTY ACID SYNTHASE"/>
    <property type="match status" value="1"/>
</dbReference>
<dbReference type="InterPro" id="IPR042104">
    <property type="entry name" value="PKS_dehydratase_sf"/>
</dbReference>
<gene>
    <name evidence="12" type="ORF">B0J11DRAFT_427173</name>
</gene>
<feature type="domain" description="PKS/mFAS DH" evidence="11">
    <location>
        <begin position="954"/>
        <end position="1271"/>
    </location>
</feature>
<comment type="caution">
    <text evidence="12">The sequence shown here is derived from an EMBL/GenBank/DDBJ whole genome shotgun (WGS) entry which is preliminary data.</text>
</comment>
<dbReference type="SUPFAM" id="SSF55048">
    <property type="entry name" value="Probable ACP-binding domain of malonyl-CoA ACP transacylase"/>
    <property type="match status" value="1"/>
</dbReference>
<dbReference type="GO" id="GO:0004312">
    <property type="term" value="F:fatty acid synthase activity"/>
    <property type="evidence" value="ECO:0007669"/>
    <property type="project" value="TreeGrafter"/>
</dbReference>
<feature type="active site" description="Proton donor; for dehydratase activity" evidence="8">
    <location>
        <position position="1182"/>
    </location>
</feature>
<dbReference type="Pfam" id="PF00698">
    <property type="entry name" value="Acyl_transf_1"/>
    <property type="match status" value="1"/>
</dbReference>
<dbReference type="Pfam" id="PF13602">
    <property type="entry name" value="ADH_zinc_N_2"/>
    <property type="match status" value="1"/>
</dbReference>
<feature type="region of interest" description="N-terminal hotdog fold" evidence="8">
    <location>
        <begin position="954"/>
        <end position="1089"/>
    </location>
</feature>
<dbReference type="InterPro" id="IPR016039">
    <property type="entry name" value="Thiolase-like"/>
</dbReference>
<dbReference type="Gene3D" id="3.40.47.10">
    <property type="match status" value="1"/>
</dbReference>
<keyword evidence="6" id="KW-0511">Multifunctional enzyme</keyword>
<feature type="domain" description="Ketosynthase family 3 (KS3)" evidence="10">
    <location>
        <begin position="9"/>
        <end position="435"/>
    </location>
</feature>
<dbReference type="Pfam" id="PF08659">
    <property type="entry name" value="KR"/>
    <property type="match status" value="1"/>
</dbReference>
<evidence type="ECO:0000313" key="12">
    <source>
        <dbReference type="EMBL" id="KAH7131783.1"/>
    </source>
</evidence>
<dbReference type="GO" id="GO:1901336">
    <property type="term" value="P:lactone biosynthetic process"/>
    <property type="evidence" value="ECO:0007669"/>
    <property type="project" value="UniProtKB-ARBA"/>
</dbReference>
<dbReference type="InterPro" id="IPR014043">
    <property type="entry name" value="Acyl_transferase_dom"/>
</dbReference>
<dbReference type="CDD" id="cd02440">
    <property type="entry name" value="AdoMet_MTases"/>
    <property type="match status" value="1"/>
</dbReference>
<dbReference type="InterPro" id="IPR020841">
    <property type="entry name" value="PKS_Beta-ketoAc_synthase_dom"/>
</dbReference>
<dbReference type="InterPro" id="IPR032821">
    <property type="entry name" value="PKS_assoc"/>
</dbReference>
<dbReference type="CDD" id="cd00833">
    <property type="entry name" value="PKS"/>
    <property type="match status" value="1"/>
</dbReference>
<dbReference type="Gene3D" id="3.10.129.110">
    <property type="entry name" value="Polyketide synthase dehydratase"/>
    <property type="match status" value="1"/>
</dbReference>
<dbReference type="Gene3D" id="3.40.50.720">
    <property type="entry name" value="NAD(P)-binding Rossmann-like Domain"/>
    <property type="match status" value="1"/>
</dbReference>
<evidence type="ECO:0000256" key="3">
    <source>
        <dbReference type="ARBA" id="ARBA00022679"/>
    </source>
</evidence>
<dbReference type="InterPro" id="IPR020806">
    <property type="entry name" value="PKS_PP-bd"/>
</dbReference>
<keyword evidence="4" id="KW-0521">NADP</keyword>
<dbReference type="Pfam" id="PF08242">
    <property type="entry name" value="Methyltransf_12"/>
    <property type="match status" value="1"/>
</dbReference>
<dbReference type="Gene3D" id="3.30.70.3290">
    <property type="match status" value="1"/>
</dbReference>
<dbReference type="Pfam" id="PF23114">
    <property type="entry name" value="NAD-bd_HRPKS_sdrA"/>
    <property type="match status" value="1"/>
</dbReference>
<dbReference type="InterPro" id="IPR016035">
    <property type="entry name" value="Acyl_Trfase/lysoPLipase"/>
</dbReference>
<dbReference type="PROSITE" id="PS52004">
    <property type="entry name" value="KS3_2"/>
    <property type="match status" value="1"/>
</dbReference>
<accession>A0A9P9E6E8</accession>